<accession>A0ABT1DB50</accession>
<sequence>MAEDETARRVLCRLEEIPDNAARGFPAAPGGFTGLFAVRRGEKVHVYVNSCPHIGLPLEPLPDRFLDTRKQVIICSAHGARFRIEDGVCLTGPCIGEALEAVPVEIQDGVVTVPADAGL</sequence>
<comment type="caution">
    <text evidence="6">The sequence shown here is derived from an EMBL/GenBank/DDBJ whole genome shotgun (WGS) entry which is preliminary data.</text>
</comment>
<proteinExistence type="predicted"/>
<dbReference type="Proteomes" id="UP001523392">
    <property type="component" value="Unassembled WGS sequence"/>
</dbReference>
<dbReference type="PROSITE" id="PS51296">
    <property type="entry name" value="RIESKE"/>
    <property type="match status" value="1"/>
</dbReference>
<dbReference type="PANTHER" id="PTHR40261:SF1">
    <property type="entry name" value="RIESKE DOMAIN-CONTAINING PROTEIN"/>
    <property type="match status" value="1"/>
</dbReference>
<evidence type="ECO:0000313" key="6">
    <source>
        <dbReference type="EMBL" id="MCO6418200.1"/>
    </source>
</evidence>
<dbReference type="InterPro" id="IPR036922">
    <property type="entry name" value="Rieske_2Fe-2S_sf"/>
</dbReference>
<keyword evidence="1" id="KW-0001">2Fe-2S</keyword>
<dbReference type="EMBL" id="JAFIRR010000121">
    <property type="protein sequence ID" value="MCO6418200.1"/>
    <property type="molecule type" value="Genomic_DNA"/>
</dbReference>
<evidence type="ECO:0000259" key="5">
    <source>
        <dbReference type="PROSITE" id="PS51296"/>
    </source>
</evidence>
<dbReference type="RefSeq" id="WP_252954828.1">
    <property type="nucleotide sequence ID" value="NZ_JAFIRR010000121.1"/>
</dbReference>
<dbReference type="SUPFAM" id="SSF50022">
    <property type="entry name" value="ISP domain"/>
    <property type="match status" value="1"/>
</dbReference>
<dbReference type="Gene3D" id="2.102.10.10">
    <property type="entry name" value="Rieske [2Fe-2S] iron-sulphur domain"/>
    <property type="match status" value="1"/>
</dbReference>
<evidence type="ECO:0000256" key="2">
    <source>
        <dbReference type="ARBA" id="ARBA00022723"/>
    </source>
</evidence>
<keyword evidence="7" id="KW-1185">Reference proteome</keyword>
<dbReference type="CDD" id="cd03467">
    <property type="entry name" value="Rieske"/>
    <property type="match status" value="1"/>
</dbReference>
<dbReference type="InterPro" id="IPR017941">
    <property type="entry name" value="Rieske_2Fe-2S"/>
</dbReference>
<protein>
    <submittedName>
        <fullName evidence="6">Rieske 2Fe-2S domain-containing protein</fullName>
    </submittedName>
</protein>
<dbReference type="PANTHER" id="PTHR40261">
    <property type="match status" value="1"/>
</dbReference>
<organism evidence="6 7">
    <name type="scientific">Siccirubricoccus soli</name>
    <dbReference type="NCBI Taxonomy" id="2899147"/>
    <lineage>
        <taxon>Bacteria</taxon>
        <taxon>Pseudomonadati</taxon>
        <taxon>Pseudomonadota</taxon>
        <taxon>Alphaproteobacteria</taxon>
        <taxon>Acetobacterales</taxon>
        <taxon>Roseomonadaceae</taxon>
        <taxon>Siccirubricoccus</taxon>
    </lineage>
</organism>
<evidence type="ECO:0000256" key="4">
    <source>
        <dbReference type="ARBA" id="ARBA00023014"/>
    </source>
</evidence>
<evidence type="ECO:0000313" key="7">
    <source>
        <dbReference type="Proteomes" id="UP001523392"/>
    </source>
</evidence>
<feature type="domain" description="Rieske" evidence="5">
    <location>
        <begin position="9"/>
        <end position="113"/>
    </location>
</feature>
<keyword evidence="3" id="KW-0408">Iron</keyword>
<keyword evidence="2" id="KW-0479">Metal-binding</keyword>
<keyword evidence="4" id="KW-0411">Iron-sulfur</keyword>
<gene>
    <name evidence="6" type="ORF">JYK14_18815</name>
</gene>
<evidence type="ECO:0000256" key="1">
    <source>
        <dbReference type="ARBA" id="ARBA00022714"/>
    </source>
</evidence>
<name>A0ABT1DB50_9PROT</name>
<dbReference type="Pfam" id="PF00355">
    <property type="entry name" value="Rieske"/>
    <property type="match status" value="1"/>
</dbReference>
<evidence type="ECO:0000256" key="3">
    <source>
        <dbReference type="ARBA" id="ARBA00023004"/>
    </source>
</evidence>
<reference evidence="6 7" key="1">
    <citation type="submission" date="2021-12" db="EMBL/GenBank/DDBJ databases">
        <title>Siccirubricoccus leaddurans sp. nov., a high concentration Zn2+ tolerance bacterium.</title>
        <authorList>
            <person name="Cao Y."/>
        </authorList>
    </citation>
    <scope>NUCLEOTIDE SEQUENCE [LARGE SCALE GENOMIC DNA]</scope>
    <source>
        <strain evidence="6 7">KC 17139</strain>
    </source>
</reference>